<evidence type="ECO:0000313" key="13">
    <source>
        <dbReference type="EMBL" id="PMP72981.1"/>
    </source>
</evidence>
<dbReference type="InterPro" id="IPR050395">
    <property type="entry name" value="4Fe4S_Ferredoxin_RnfB"/>
</dbReference>
<dbReference type="PROSITE" id="PS00198">
    <property type="entry name" value="4FE4S_FER_1"/>
    <property type="match status" value="1"/>
</dbReference>
<dbReference type="Pfam" id="PF12800">
    <property type="entry name" value="Fer4_4"/>
    <property type="match status" value="1"/>
</dbReference>
<feature type="region of interest" description="Hydrophobic" evidence="10">
    <location>
        <begin position="1"/>
        <end position="23"/>
    </location>
</feature>
<dbReference type="EC" id="7.-.-.-" evidence="10"/>
<dbReference type="PROSITE" id="PS51656">
    <property type="entry name" value="4FE4S"/>
    <property type="match status" value="1"/>
</dbReference>
<feature type="binding site" evidence="10">
    <location>
        <position position="138"/>
    </location>
    <ligand>
        <name>[4Fe-4S] cluster</name>
        <dbReference type="ChEBI" id="CHEBI:49883"/>
        <label>2</label>
    </ligand>
</feature>
<dbReference type="Gene3D" id="1.10.15.40">
    <property type="entry name" value="Electron transport complex subunit B, putative Fe-S cluster"/>
    <property type="match status" value="1"/>
</dbReference>
<dbReference type="Proteomes" id="UP000242881">
    <property type="component" value="Unassembled WGS sequence"/>
</dbReference>
<comment type="function">
    <text evidence="10">Part of a membrane-bound complex that couples electron transfer with translocation of ions across the membrane.</text>
</comment>
<evidence type="ECO:0000259" key="11">
    <source>
        <dbReference type="PROSITE" id="PS51379"/>
    </source>
</evidence>
<dbReference type="HAMAP" id="MF_00463">
    <property type="entry name" value="RsxB_RnfB"/>
    <property type="match status" value="1"/>
</dbReference>
<keyword evidence="5 10" id="KW-1278">Translocase</keyword>
<keyword evidence="9 10" id="KW-0472">Membrane</keyword>
<dbReference type="GO" id="GO:0009055">
    <property type="term" value="F:electron transfer activity"/>
    <property type="evidence" value="ECO:0007669"/>
    <property type="project" value="InterPro"/>
</dbReference>
<comment type="cofactor">
    <cofactor evidence="10">
        <name>[4Fe-4S] cluster</name>
        <dbReference type="ChEBI" id="CHEBI:49883"/>
    </cofactor>
    <text evidence="10">Binds 3 [4Fe-4S] clusters.</text>
</comment>
<feature type="binding site" evidence="10">
    <location>
        <position position="148"/>
    </location>
    <ligand>
        <name>[4Fe-4S] cluster</name>
        <dbReference type="ChEBI" id="CHEBI:49883"/>
        <label>3</label>
    </ligand>
</feature>
<feature type="binding site" evidence="10">
    <location>
        <position position="134"/>
    </location>
    <ligand>
        <name>[4Fe-4S] cluster</name>
        <dbReference type="ChEBI" id="CHEBI:49883"/>
        <label>2</label>
    </ligand>
</feature>
<feature type="binding site" evidence="10">
    <location>
        <position position="49"/>
    </location>
    <ligand>
        <name>[4Fe-4S] cluster</name>
        <dbReference type="ChEBI" id="CHEBI:49883"/>
        <label>1</label>
    </ligand>
</feature>
<evidence type="ECO:0000313" key="14">
    <source>
        <dbReference type="Proteomes" id="UP000242881"/>
    </source>
</evidence>
<feature type="domain" description="4Fe-4S ferredoxin-type" evidence="11">
    <location>
        <begin position="159"/>
        <end position="188"/>
    </location>
</feature>
<feature type="binding site" evidence="10">
    <location>
        <position position="178"/>
    </location>
    <ligand>
        <name>[4Fe-4S] cluster</name>
        <dbReference type="ChEBI" id="CHEBI:49883"/>
        <label>2</label>
    </ligand>
</feature>
<dbReference type="InterPro" id="IPR017900">
    <property type="entry name" value="4Fe4S_Fe_S_CS"/>
</dbReference>
<evidence type="ECO:0000256" key="4">
    <source>
        <dbReference type="ARBA" id="ARBA00022737"/>
    </source>
</evidence>
<comment type="subunit">
    <text evidence="10">The complex is composed of six subunits: RnfA, RnfB, RnfC, RnfD, RnfE and RnfG.</text>
</comment>
<feature type="binding site" evidence="10">
    <location>
        <position position="174"/>
    </location>
    <ligand>
        <name>[4Fe-4S] cluster</name>
        <dbReference type="ChEBI" id="CHEBI:49883"/>
        <label>3</label>
    </ligand>
</feature>
<keyword evidence="8 10" id="KW-0411">Iron-sulfur</keyword>
<dbReference type="Gene3D" id="3.30.70.20">
    <property type="match status" value="2"/>
</dbReference>
<evidence type="ECO:0000256" key="7">
    <source>
        <dbReference type="ARBA" id="ARBA00023004"/>
    </source>
</evidence>
<feature type="domain" description="4Fe-4S" evidence="12">
    <location>
        <begin position="29"/>
        <end position="88"/>
    </location>
</feature>
<dbReference type="GO" id="GO:0051539">
    <property type="term" value="F:4 iron, 4 sulfur cluster binding"/>
    <property type="evidence" value="ECO:0007669"/>
    <property type="project" value="UniProtKB-UniRule"/>
</dbReference>
<feature type="binding site" evidence="10">
    <location>
        <position position="171"/>
    </location>
    <ligand>
        <name>[4Fe-4S] cluster</name>
        <dbReference type="ChEBI" id="CHEBI:49883"/>
        <label>3</label>
    </ligand>
</feature>
<evidence type="ECO:0000256" key="5">
    <source>
        <dbReference type="ARBA" id="ARBA00022967"/>
    </source>
</evidence>
<dbReference type="InterPro" id="IPR007202">
    <property type="entry name" value="4Fe-4S_dom"/>
</dbReference>
<dbReference type="EMBL" id="PNIN01000006">
    <property type="protein sequence ID" value="PMP72981.1"/>
    <property type="molecule type" value="Genomic_DNA"/>
</dbReference>
<dbReference type="PROSITE" id="PS51379">
    <property type="entry name" value="4FE4S_FER_2"/>
    <property type="match status" value="3"/>
</dbReference>
<evidence type="ECO:0000256" key="9">
    <source>
        <dbReference type="ARBA" id="ARBA00023136"/>
    </source>
</evidence>
<proteinExistence type="inferred from homology"/>
<comment type="subcellular location">
    <subcellularLocation>
        <location evidence="10">Cell membrane</location>
    </subcellularLocation>
</comment>
<keyword evidence="1 10" id="KW-0813">Transport</keyword>
<evidence type="ECO:0000259" key="12">
    <source>
        <dbReference type="PROSITE" id="PS51656"/>
    </source>
</evidence>
<sequence length="260" mass="27272">MIDAIIVLGLAGTVAGTGLLIASKKFSVEKDERIEKIIEVLPSANCGGCGYPGCAAFADALIKGSAQVNGCPVGGNDVAQKVAEILGVEFSASIKKVARVRCNGGHSNCQEKYQYDGPGDCHSIVMLAGGTKQCIYGCVGGGSCVTTCKFDAIYIGNEGIPIVDTEKCTACGACVKACPRKLIEIVPFDKRFTVTCRSLDKGADAKNFCKVACIACKLCQKNCPVDAITVENNLAYIDPDKCINCGKCKEVCPTKAINEF</sequence>
<protein>
    <recommendedName>
        <fullName evidence="10">Ion-translocating oxidoreductase complex subunit B</fullName>
        <ecNumber evidence="10">7.-.-.-</ecNumber>
    </recommendedName>
    <alternativeName>
        <fullName evidence="10">Rnf electron transport complex subunit B</fullName>
    </alternativeName>
</protein>
<dbReference type="AlphaFoldDB" id="A0A2J6WRH2"/>
<keyword evidence="10" id="KW-1003">Cell membrane</keyword>
<feature type="binding site" evidence="10">
    <location>
        <position position="46"/>
    </location>
    <ligand>
        <name>[4Fe-4S] cluster</name>
        <dbReference type="ChEBI" id="CHEBI:49883"/>
        <label>1</label>
    </ligand>
</feature>
<evidence type="ECO:0000256" key="6">
    <source>
        <dbReference type="ARBA" id="ARBA00022982"/>
    </source>
</evidence>
<gene>
    <name evidence="10" type="primary">rnfB</name>
    <name evidence="13" type="ORF">C0187_00385</name>
</gene>
<dbReference type="Pfam" id="PF04060">
    <property type="entry name" value="FeS"/>
    <property type="match status" value="1"/>
</dbReference>
<organism evidence="13 14">
    <name type="scientific">Calditerrivibrio nitroreducens</name>
    <dbReference type="NCBI Taxonomy" id="477976"/>
    <lineage>
        <taxon>Bacteria</taxon>
        <taxon>Pseudomonadati</taxon>
        <taxon>Deferribacterota</taxon>
        <taxon>Deferribacteres</taxon>
        <taxon>Deferribacterales</taxon>
        <taxon>Calditerrivibrionaceae</taxon>
    </lineage>
</organism>
<comment type="caution">
    <text evidence="10">Lacks conserved residue(s) required for the propagation of feature annotation.</text>
</comment>
<feature type="binding site" evidence="10">
    <location>
        <position position="168"/>
    </location>
    <ligand>
        <name>[4Fe-4S] cluster</name>
        <dbReference type="ChEBI" id="CHEBI:49883"/>
        <label>3</label>
    </ligand>
</feature>
<dbReference type="RefSeq" id="WP_424606049.1">
    <property type="nucleotide sequence ID" value="NZ_JBNAVA010000010.1"/>
</dbReference>
<comment type="similarity">
    <text evidence="10">Belongs to the 4Fe4S bacterial-type ferredoxin family. RnfB subfamily.</text>
</comment>
<dbReference type="InterPro" id="IPR017896">
    <property type="entry name" value="4Fe4S_Fe-S-bd"/>
</dbReference>
<reference evidence="13 14" key="1">
    <citation type="submission" date="2018-01" db="EMBL/GenBank/DDBJ databases">
        <title>Metagenomic assembled genomes from two thermal pools in the Uzon Caldera, Kamchatka, Russia.</title>
        <authorList>
            <person name="Wilkins L."/>
            <person name="Ettinger C."/>
        </authorList>
    </citation>
    <scope>NUCLEOTIDE SEQUENCE [LARGE SCALE GENOMIC DNA]</scope>
    <source>
        <strain evidence="13">ZAV-05</strain>
    </source>
</reference>
<evidence type="ECO:0000256" key="3">
    <source>
        <dbReference type="ARBA" id="ARBA00022723"/>
    </source>
</evidence>
<feature type="binding site" evidence="10">
    <location>
        <position position="54"/>
    </location>
    <ligand>
        <name>[4Fe-4S] cluster</name>
        <dbReference type="ChEBI" id="CHEBI:49883"/>
        <label>1</label>
    </ligand>
</feature>
<dbReference type="PANTHER" id="PTHR43560:SF1">
    <property type="entry name" value="ION-TRANSLOCATING OXIDOREDUCTASE COMPLEX SUBUNIT B"/>
    <property type="match status" value="1"/>
</dbReference>
<feature type="domain" description="4Fe-4S ferredoxin-type" evidence="11">
    <location>
        <begin position="202"/>
        <end position="232"/>
    </location>
</feature>
<name>A0A2J6WRH2_9BACT</name>
<keyword evidence="2 10" id="KW-0004">4Fe-4S</keyword>
<evidence type="ECO:0000256" key="1">
    <source>
        <dbReference type="ARBA" id="ARBA00022448"/>
    </source>
</evidence>
<dbReference type="GO" id="GO:0046872">
    <property type="term" value="F:metal ion binding"/>
    <property type="evidence" value="ECO:0007669"/>
    <property type="project" value="UniProtKB-KW"/>
</dbReference>
<comment type="caution">
    <text evidence="13">The sequence shown here is derived from an EMBL/GenBank/DDBJ whole genome shotgun (WGS) entry which is preliminary data.</text>
</comment>
<feature type="domain" description="4Fe-4S ferredoxin-type" evidence="11">
    <location>
        <begin position="233"/>
        <end position="260"/>
    </location>
</feature>
<evidence type="ECO:0000256" key="8">
    <source>
        <dbReference type="ARBA" id="ARBA00023014"/>
    </source>
</evidence>
<dbReference type="InterPro" id="IPR010207">
    <property type="entry name" value="Elect_transpt_cplx_RnfB/RsxB"/>
</dbReference>
<keyword evidence="3 10" id="KW-0479">Metal-binding</keyword>
<dbReference type="GO" id="GO:0022900">
    <property type="term" value="P:electron transport chain"/>
    <property type="evidence" value="ECO:0007669"/>
    <property type="project" value="UniProtKB-UniRule"/>
</dbReference>
<dbReference type="GO" id="GO:0005886">
    <property type="term" value="C:plasma membrane"/>
    <property type="evidence" value="ECO:0007669"/>
    <property type="project" value="UniProtKB-SubCell"/>
</dbReference>
<dbReference type="Pfam" id="PF00037">
    <property type="entry name" value="Fer4"/>
    <property type="match status" value="2"/>
</dbReference>
<keyword evidence="4 10" id="KW-0677">Repeat</keyword>
<evidence type="ECO:0000256" key="10">
    <source>
        <dbReference type="HAMAP-Rule" id="MF_00463"/>
    </source>
</evidence>
<dbReference type="PANTHER" id="PTHR43560">
    <property type="entry name" value="ION-TRANSLOCATING OXIDOREDUCTASE COMPLEX SUBUNIT B"/>
    <property type="match status" value="1"/>
</dbReference>
<feature type="binding site" evidence="10">
    <location>
        <position position="71"/>
    </location>
    <ligand>
        <name>[4Fe-4S] cluster</name>
        <dbReference type="ChEBI" id="CHEBI:49883"/>
        <label>1</label>
    </ligand>
</feature>
<accession>A0A2J6WRH2</accession>
<keyword evidence="7 10" id="KW-0408">Iron</keyword>
<feature type="binding site" evidence="10">
    <location>
        <position position="144"/>
    </location>
    <ligand>
        <name>[4Fe-4S] cluster</name>
        <dbReference type="ChEBI" id="CHEBI:49883"/>
        <label>2</label>
    </ligand>
</feature>
<dbReference type="SUPFAM" id="SSF46548">
    <property type="entry name" value="alpha-helical ferredoxin"/>
    <property type="match status" value="1"/>
</dbReference>
<dbReference type="NCBIfam" id="TIGR01944">
    <property type="entry name" value="rnfB"/>
    <property type="match status" value="1"/>
</dbReference>
<evidence type="ECO:0000256" key="2">
    <source>
        <dbReference type="ARBA" id="ARBA00022485"/>
    </source>
</evidence>
<dbReference type="CDD" id="cd10549">
    <property type="entry name" value="MtMvhB_like"/>
    <property type="match status" value="1"/>
</dbReference>
<keyword evidence="6 10" id="KW-0249">Electron transport</keyword>